<protein>
    <submittedName>
        <fullName evidence="1">Uncharacterized protein</fullName>
    </submittedName>
</protein>
<comment type="caution">
    <text evidence="1">The sequence shown here is derived from an EMBL/GenBank/DDBJ whole genome shotgun (WGS) entry which is preliminary data.</text>
</comment>
<dbReference type="AlphaFoldDB" id="A0A5B7IGY4"/>
<accession>A0A5B7IGY4</accession>
<dbReference type="EMBL" id="VSRR010066135">
    <property type="protein sequence ID" value="MPC84691.1"/>
    <property type="molecule type" value="Genomic_DNA"/>
</dbReference>
<reference evidence="1 2" key="1">
    <citation type="submission" date="2019-05" db="EMBL/GenBank/DDBJ databases">
        <title>Another draft genome of Portunus trituberculatus and its Hox gene families provides insights of decapod evolution.</title>
        <authorList>
            <person name="Jeong J.-H."/>
            <person name="Song I."/>
            <person name="Kim S."/>
            <person name="Choi T."/>
            <person name="Kim D."/>
            <person name="Ryu S."/>
            <person name="Kim W."/>
        </authorList>
    </citation>
    <scope>NUCLEOTIDE SEQUENCE [LARGE SCALE GENOMIC DNA]</scope>
    <source>
        <tissue evidence="1">Muscle</tissue>
    </source>
</reference>
<evidence type="ECO:0000313" key="1">
    <source>
        <dbReference type="EMBL" id="MPC84691.1"/>
    </source>
</evidence>
<keyword evidence="2" id="KW-1185">Reference proteome</keyword>
<name>A0A5B7IGY4_PORTR</name>
<dbReference type="Proteomes" id="UP000324222">
    <property type="component" value="Unassembled WGS sequence"/>
</dbReference>
<gene>
    <name evidence="1" type="ORF">E2C01_079437</name>
</gene>
<evidence type="ECO:0000313" key="2">
    <source>
        <dbReference type="Proteomes" id="UP000324222"/>
    </source>
</evidence>
<organism evidence="1 2">
    <name type="scientific">Portunus trituberculatus</name>
    <name type="common">Swimming crab</name>
    <name type="synonym">Neptunus trituberculatus</name>
    <dbReference type="NCBI Taxonomy" id="210409"/>
    <lineage>
        <taxon>Eukaryota</taxon>
        <taxon>Metazoa</taxon>
        <taxon>Ecdysozoa</taxon>
        <taxon>Arthropoda</taxon>
        <taxon>Crustacea</taxon>
        <taxon>Multicrustacea</taxon>
        <taxon>Malacostraca</taxon>
        <taxon>Eumalacostraca</taxon>
        <taxon>Eucarida</taxon>
        <taxon>Decapoda</taxon>
        <taxon>Pleocyemata</taxon>
        <taxon>Brachyura</taxon>
        <taxon>Eubrachyura</taxon>
        <taxon>Portunoidea</taxon>
        <taxon>Portunidae</taxon>
        <taxon>Portuninae</taxon>
        <taxon>Portunus</taxon>
    </lineage>
</organism>
<proteinExistence type="predicted"/>
<sequence>MFISLLTVRLHCMLFNQPPLWTKVLVPRSFSPGYPLMWVSR</sequence>